<feature type="site" description="Lowers pKa of active site Cys" evidence="5 9">
    <location>
        <position position="137"/>
    </location>
</feature>
<evidence type="ECO:0000256" key="5">
    <source>
        <dbReference type="HAMAP-Rule" id="MF_00013"/>
    </source>
</evidence>
<evidence type="ECO:0000256" key="8">
    <source>
        <dbReference type="PIRSR" id="PIRSR016262-2"/>
    </source>
</evidence>
<keyword evidence="12" id="KW-1185">Reference proteome</keyword>
<dbReference type="PROSITE" id="PS51733">
    <property type="entry name" value="BPL_LPL_CATALYTIC"/>
    <property type="match status" value="1"/>
</dbReference>
<keyword evidence="2 5" id="KW-0808">Transferase</keyword>
<gene>
    <name evidence="5 11" type="primary">lipB</name>
    <name evidence="11" type="ORF">JIN83_13375</name>
</gene>
<sequence>MQLEHHWLGQGVDYQEGLEKQQAIVQQILDGTSGNQMLSLEHAPVYTIGRTRDQTSLGENTAMLPHPVVEINRGGQATYHGPGQLTGYPILNLQPLGRDLHAYIRAIEEALIITCAEYDVPAGRRDGLTGVWVENRKLASIGVGVRRWISMHGFAINITKESLTGFLSITPCGIAGVSMTSVESECGREVSVEVFAERCSLHLTDTLAALEKAE</sequence>
<dbReference type="Gene3D" id="3.30.930.10">
    <property type="entry name" value="Bira Bifunctional Protein, Domain 2"/>
    <property type="match status" value="1"/>
</dbReference>
<protein>
    <recommendedName>
        <fullName evidence="5 6">Octanoyltransferase</fullName>
        <ecNumber evidence="5 6">2.3.1.181</ecNumber>
    </recommendedName>
    <alternativeName>
        <fullName evidence="5">Lipoate-protein ligase B</fullName>
    </alternativeName>
    <alternativeName>
        <fullName evidence="5">Lipoyl/octanoyl transferase</fullName>
    </alternativeName>
    <alternativeName>
        <fullName evidence="5">Octanoyl-[acyl-carrier-protein]-protein N-octanoyltransferase</fullName>
    </alternativeName>
</protein>
<dbReference type="NCBIfam" id="NF010925">
    <property type="entry name" value="PRK14345.1"/>
    <property type="match status" value="1"/>
</dbReference>
<comment type="subcellular location">
    <subcellularLocation>
        <location evidence="5">Cytoplasm</location>
    </subcellularLocation>
</comment>
<comment type="miscellaneous">
    <text evidence="5">In the reaction, the free carboxyl group of octanoic acid is attached via an amide linkage to the epsilon-amino group of a specific lysine residue of lipoyl domains of lipoate-dependent enzymes.</text>
</comment>
<evidence type="ECO:0000256" key="4">
    <source>
        <dbReference type="ARBA" id="ARBA00024732"/>
    </source>
</evidence>
<name>A0AAE2V9Y5_9BACT</name>
<dbReference type="HAMAP" id="MF_00013">
    <property type="entry name" value="LipB"/>
    <property type="match status" value="1"/>
</dbReference>
<comment type="catalytic activity">
    <reaction evidence="5 6">
        <text>octanoyl-[ACP] + L-lysyl-[protein] = N(6)-octanoyl-L-lysyl-[protein] + holo-[ACP] + H(+)</text>
        <dbReference type="Rhea" id="RHEA:17665"/>
        <dbReference type="Rhea" id="RHEA-COMP:9636"/>
        <dbReference type="Rhea" id="RHEA-COMP:9685"/>
        <dbReference type="Rhea" id="RHEA-COMP:9752"/>
        <dbReference type="Rhea" id="RHEA-COMP:9928"/>
        <dbReference type="ChEBI" id="CHEBI:15378"/>
        <dbReference type="ChEBI" id="CHEBI:29969"/>
        <dbReference type="ChEBI" id="CHEBI:64479"/>
        <dbReference type="ChEBI" id="CHEBI:78463"/>
        <dbReference type="ChEBI" id="CHEBI:78809"/>
        <dbReference type="EC" id="2.3.1.181"/>
    </reaction>
</comment>
<evidence type="ECO:0000313" key="11">
    <source>
        <dbReference type="EMBL" id="MBK1855958.1"/>
    </source>
</evidence>
<evidence type="ECO:0000313" key="12">
    <source>
        <dbReference type="Proteomes" id="UP000634206"/>
    </source>
</evidence>
<dbReference type="Pfam" id="PF21948">
    <property type="entry name" value="LplA-B_cat"/>
    <property type="match status" value="1"/>
</dbReference>
<evidence type="ECO:0000256" key="9">
    <source>
        <dbReference type="PIRSR" id="PIRSR016262-3"/>
    </source>
</evidence>
<dbReference type="GO" id="GO:0005737">
    <property type="term" value="C:cytoplasm"/>
    <property type="evidence" value="ECO:0007669"/>
    <property type="project" value="UniProtKB-SubCell"/>
</dbReference>
<comment type="similarity">
    <text evidence="5 6">Belongs to the LipB family.</text>
</comment>
<comment type="function">
    <text evidence="4 5 6">Catalyzes the transfer of endogenously produced octanoic acid from octanoyl-acyl-carrier-protein onto the lipoyl domains of lipoate-dependent enzymes. Lipoyl-ACP can also act as a substrate although octanoyl-ACP is likely to be the physiological substrate.</text>
</comment>
<evidence type="ECO:0000256" key="3">
    <source>
        <dbReference type="ARBA" id="ARBA00023315"/>
    </source>
</evidence>
<dbReference type="Proteomes" id="UP000634206">
    <property type="component" value="Unassembled WGS sequence"/>
</dbReference>
<dbReference type="GO" id="GO:0009249">
    <property type="term" value="P:protein lipoylation"/>
    <property type="evidence" value="ECO:0007669"/>
    <property type="project" value="InterPro"/>
</dbReference>
<evidence type="ECO:0000256" key="6">
    <source>
        <dbReference type="PIRNR" id="PIRNR016262"/>
    </source>
</evidence>
<comment type="pathway">
    <text evidence="1 5 6">Protein modification; protein lipoylation via endogenous pathway; protein N(6)-(lipoyl)lysine from octanoyl-[acyl-carrier-protein]: step 1/2.</text>
</comment>
<dbReference type="AlphaFoldDB" id="A0AAE2V9Y5"/>
<feature type="active site" description="Acyl-thioester intermediate" evidence="5 7">
    <location>
        <position position="172"/>
    </location>
</feature>
<keyword evidence="3 5" id="KW-0012">Acyltransferase</keyword>
<dbReference type="PROSITE" id="PS01313">
    <property type="entry name" value="LIPB"/>
    <property type="match status" value="1"/>
</dbReference>
<accession>A0AAE2V9Y5</accession>
<dbReference type="PANTHER" id="PTHR10993:SF7">
    <property type="entry name" value="LIPOYLTRANSFERASE 2, MITOCHONDRIAL-RELATED"/>
    <property type="match status" value="1"/>
</dbReference>
<dbReference type="PIRSF" id="PIRSF016262">
    <property type="entry name" value="LPLase"/>
    <property type="match status" value="1"/>
</dbReference>
<feature type="binding site" evidence="5 8">
    <location>
        <begin position="140"/>
        <end position="142"/>
    </location>
    <ligand>
        <name>substrate</name>
    </ligand>
</feature>
<dbReference type="InterPro" id="IPR000544">
    <property type="entry name" value="Octanoyltransferase"/>
</dbReference>
<organism evidence="11 12">
    <name type="scientific">Oceaniferula flava</name>
    <dbReference type="NCBI Taxonomy" id="2800421"/>
    <lineage>
        <taxon>Bacteria</taxon>
        <taxon>Pseudomonadati</taxon>
        <taxon>Verrucomicrobiota</taxon>
        <taxon>Verrucomicrobiia</taxon>
        <taxon>Verrucomicrobiales</taxon>
        <taxon>Verrucomicrobiaceae</taxon>
        <taxon>Oceaniferula</taxon>
    </lineage>
</organism>
<evidence type="ECO:0000256" key="1">
    <source>
        <dbReference type="ARBA" id="ARBA00004821"/>
    </source>
</evidence>
<dbReference type="EC" id="2.3.1.181" evidence="5 6"/>
<keyword evidence="5" id="KW-0963">Cytoplasm</keyword>
<dbReference type="EMBL" id="JAENIG010000009">
    <property type="protein sequence ID" value="MBK1855958.1"/>
    <property type="molecule type" value="Genomic_DNA"/>
</dbReference>
<dbReference type="CDD" id="cd16444">
    <property type="entry name" value="LipB"/>
    <property type="match status" value="1"/>
</dbReference>
<dbReference type="GO" id="GO:0033819">
    <property type="term" value="F:lipoyl(octanoyl) transferase activity"/>
    <property type="evidence" value="ECO:0007669"/>
    <property type="project" value="UniProtKB-EC"/>
</dbReference>
<feature type="binding site" evidence="5 8">
    <location>
        <begin position="153"/>
        <end position="155"/>
    </location>
    <ligand>
        <name>substrate</name>
    </ligand>
</feature>
<proteinExistence type="inferred from homology"/>
<dbReference type="InterPro" id="IPR004143">
    <property type="entry name" value="BPL_LPL_catalytic"/>
</dbReference>
<reference evidence="11" key="1">
    <citation type="submission" date="2021-01" db="EMBL/GenBank/DDBJ databases">
        <title>Modified the classification status of verrucomicrobia.</title>
        <authorList>
            <person name="Feng X."/>
        </authorList>
    </citation>
    <scope>NUCLEOTIDE SEQUENCE</scope>
    <source>
        <strain evidence="11">5K15</strain>
    </source>
</reference>
<comment type="caution">
    <text evidence="11">The sequence shown here is derived from an EMBL/GenBank/DDBJ whole genome shotgun (WGS) entry which is preliminary data.</text>
</comment>
<feature type="domain" description="BPL/LPL catalytic" evidence="10">
    <location>
        <begin position="31"/>
        <end position="211"/>
    </location>
</feature>
<evidence type="ECO:0000256" key="7">
    <source>
        <dbReference type="PIRSR" id="PIRSR016262-1"/>
    </source>
</evidence>
<dbReference type="InterPro" id="IPR020605">
    <property type="entry name" value="Octanoyltransferase_CS"/>
</dbReference>
<evidence type="ECO:0000259" key="10">
    <source>
        <dbReference type="PROSITE" id="PS51733"/>
    </source>
</evidence>
<evidence type="ECO:0000256" key="2">
    <source>
        <dbReference type="ARBA" id="ARBA00022679"/>
    </source>
</evidence>
<dbReference type="InterPro" id="IPR045864">
    <property type="entry name" value="aa-tRNA-synth_II/BPL/LPL"/>
</dbReference>
<feature type="binding site" evidence="5 8">
    <location>
        <begin position="73"/>
        <end position="80"/>
    </location>
    <ligand>
        <name>substrate</name>
    </ligand>
</feature>
<dbReference type="RefSeq" id="WP_309490570.1">
    <property type="nucleotide sequence ID" value="NZ_JAENIG010000009.1"/>
</dbReference>
<dbReference type="PANTHER" id="PTHR10993">
    <property type="entry name" value="OCTANOYLTRANSFERASE"/>
    <property type="match status" value="1"/>
</dbReference>
<dbReference type="SUPFAM" id="SSF55681">
    <property type="entry name" value="Class II aaRS and biotin synthetases"/>
    <property type="match status" value="1"/>
</dbReference>
<dbReference type="NCBIfam" id="TIGR00214">
    <property type="entry name" value="lipB"/>
    <property type="match status" value="1"/>
</dbReference>